<keyword evidence="2" id="KW-0217">Developmental protein</keyword>
<feature type="region of interest" description="Disordered" evidence="6">
    <location>
        <begin position="513"/>
        <end position="659"/>
    </location>
</feature>
<evidence type="ECO:0000259" key="7">
    <source>
        <dbReference type="PROSITE" id="PS01179"/>
    </source>
</evidence>
<feature type="region of interest" description="Disordered" evidence="6">
    <location>
        <begin position="1559"/>
        <end position="1634"/>
    </location>
</feature>
<dbReference type="Gene3D" id="2.30.29.30">
    <property type="entry name" value="Pleckstrin-homology domain (PH domain)/Phosphotyrosine-binding domain (PTB)"/>
    <property type="match status" value="1"/>
</dbReference>
<dbReference type="Proteomes" id="UP001168972">
    <property type="component" value="Unassembled WGS sequence"/>
</dbReference>
<feature type="region of interest" description="Disordered" evidence="6">
    <location>
        <begin position="1116"/>
        <end position="1183"/>
    </location>
</feature>
<feature type="compositionally biased region" description="Basic and acidic residues" evidence="6">
    <location>
        <begin position="1592"/>
        <end position="1617"/>
    </location>
</feature>
<sequence length="1707" mass="193564">MGFVVKVNNTDKKEPTRFLGEGVSFKAKLIGILEVSEARGDRMCQAALADLKMAIRAAGEHKQRIAVQVSIDGLRLRDEKTGECLYHHPVHKISFIAQDMSDSRAFGYIFGSPDTGHRFFGIKTDKAANQVVIAMRDLFQVVFELKKKEIELAKQHIEQNAMKFPTSSIFVEPAPDTKGAAGSESCLLHMRSSNADIEKITDKKLDNRSGVIADLLDLQFELNSLQQGIHQMDKITPENARPSSEDPFETDPFGDSFTNIKVKGPVQPMLPPPPSSTKRGHLERQQTVPTPSSQTSSPATVMPSRTSPPAQQMPMRWLENDVEKQFCDGEIANLTSTASADKDAKSDNDSTSSFRIQGKSPQIDVFTELDPLGTGLSKPYIDKKDFFQHLKNPPKKVLKDLVTTSSGDTFPTNFDLSIDSLDPINNSNEKSTSIFEDNDFADFDKFEASSEVQNTSSKKPSPQLAKKSKIIHHQPLSVSLPPEECHTITKNIPTTSIGRVERDNSEAIQSLIRLPSPNKQQSVRKKEFDIDLSSSSSCREQSVDKPFPVDFSVVNDSPASPMRSGSSEANSRLSSSSAELEIVPEPPPRGAGSIVINPPPLPPKKQNTRGGNKPPPRPPHNDGHFNYDFIGRQTSTPSPTKKDRSIKSPEFNPIRRFDDDFTPISTCKTHESTSRIDTVNSLSSSSSRFEDSFSNMTPTTLSSLLFKNTYDSGGKVKKKASLDITLSQLTSSNLNELAKNLNMTVNELTNLTLQQLTECLSKLSIEDTQPTPSLSQPLKNNIPETTFVPDVPLFKANFEQSTKTNKDSTYDKYAVFRELLVMEQGKEDHLKDSIDNDINDFDRKESSSQDDEVYDIDMKIKLNIKPDDESMSDINGTNVTNKSISEEAIEDDMKEENITGIITDTVNLQSINHNQKIVTKLSDDDSVGKCDSPKELNIDIDSQLNQGENSYEIKEEINAKSSPKAEIKSPSKQTNDRYAALREIVADVEHLNNESEDKPITPTSSPIEPLKPTVAEQDLMKLFSAPQSQTSSPKKLNQNNSADLKAIATDIFKEIRMLNTDIGNARLDIFANSRISGFEDVFCPFTEINKQTNKEEIKDENWAKFDTGIFHSDKSSYEGHGGSIGGTSPWSPDEKEIHKESTFKTTSTPAQTAIITANRHSGDSDNEWKDEEESEESNGRLRDEGFWTARHPRFDSSCEDSIYYDDGTMMTEKERHFRERTSKKSRGIPWTKSRMRPESPPWHEEDRWDEENRRYSTRKIPYTDDDERKAHWKCRGGGGGGQRPHWNGDRDGFRSHDHPMYDDERGKRRMMLWNEDDRDRDRFSSQESMGYDDEERWSRREYERRRWEEDGRFWGRRGAPPPSDGDYPASYRKHNVHYRRDSRERPSIDYPPGWEDDYGIDRSVENSHRYIPRKRHWPKRPNSANDERNVEVAYSESRIKYGVSRSECSDNDSELYHRPYRSRSREIYWESDQEFDSWGERPYWSEGPDTKNESLHRRRMNRHKQLMRTPIIKPQNSPFEDDFTQNLEVNQPPMDSMAAETRIRSQDINEIKQEITSRSNVQELTQKDKRKYKGSSYFDDDLTPTQSASSDTSDRQRLGSDLKATPDDLPCDTKDPASADGFISEDSGRDSFFNGDPRFDDDAFAFKSEMADSVPDTTTGMTLKNSRQLKYGNNKIKSGGDHDIKKSESVNIFVRESDPFDDDDFFN</sequence>
<evidence type="ECO:0000256" key="6">
    <source>
        <dbReference type="SAM" id="MobiDB-lite"/>
    </source>
</evidence>
<evidence type="ECO:0000256" key="1">
    <source>
        <dbReference type="ARBA" id="ARBA00004496"/>
    </source>
</evidence>
<dbReference type="PROSITE" id="PS01179">
    <property type="entry name" value="PID"/>
    <property type="match status" value="1"/>
</dbReference>
<feature type="region of interest" description="Disordered" evidence="6">
    <location>
        <begin position="1378"/>
        <end position="1398"/>
    </location>
</feature>
<name>A0AA39L239_MICHY</name>
<organism evidence="8 9">
    <name type="scientific">Microctonus hyperodae</name>
    <name type="common">Parasitoid wasp</name>
    <dbReference type="NCBI Taxonomy" id="165561"/>
    <lineage>
        <taxon>Eukaryota</taxon>
        <taxon>Metazoa</taxon>
        <taxon>Ecdysozoa</taxon>
        <taxon>Arthropoda</taxon>
        <taxon>Hexapoda</taxon>
        <taxon>Insecta</taxon>
        <taxon>Pterygota</taxon>
        <taxon>Neoptera</taxon>
        <taxon>Endopterygota</taxon>
        <taxon>Hymenoptera</taxon>
        <taxon>Apocrita</taxon>
        <taxon>Ichneumonoidea</taxon>
        <taxon>Braconidae</taxon>
        <taxon>Euphorinae</taxon>
        <taxon>Microctonus</taxon>
    </lineage>
</organism>
<dbReference type="FunFam" id="2.30.29.30:FF:000262">
    <property type="entry name" value="Disabled, isoform F"/>
    <property type="match status" value="1"/>
</dbReference>
<evidence type="ECO:0000313" key="9">
    <source>
        <dbReference type="Proteomes" id="UP001168972"/>
    </source>
</evidence>
<evidence type="ECO:0000256" key="4">
    <source>
        <dbReference type="ARBA" id="ARBA00022553"/>
    </source>
</evidence>
<feature type="compositionally biased region" description="Low complexity" evidence="6">
    <location>
        <begin position="285"/>
        <end position="298"/>
    </location>
</feature>
<feature type="compositionally biased region" description="Basic and acidic residues" evidence="6">
    <location>
        <begin position="1378"/>
        <end position="1387"/>
    </location>
</feature>
<dbReference type="PANTHER" id="PTHR47695">
    <property type="entry name" value="PID DOMAIN-CONTAINING PROTEIN"/>
    <property type="match status" value="1"/>
</dbReference>
<evidence type="ECO:0000256" key="5">
    <source>
        <dbReference type="ARBA" id="ARBA00022782"/>
    </source>
</evidence>
<dbReference type="GO" id="GO:0030154">
    <property type="term" value="P:cell differentiation"/>
    <property type="evidence" value="ECO:0007669"/>
    <property type="project" value="UniProtKB-KW"/>
</dbReference>
<accession>A0AA39L239</accession>
<feature type="compositionally biased region" description="Low complexity" evidence="6">
    <location>
        <begin position="563"/>
        <end position="580"/>
    </location>
</feature>
<keyword evidence="3" id="KW-0963">Cytoplasm</keyword>
<reference evidence="8" key="1">
    <citation type="journal article" date="2023" name="bioRxiv">
        <title>Scaffold-level genome assemblies of two parasitoid biocontrol wasps reveal the parthenogenesis mechanism and an associated novel virus.</title>
        <authorList>
            <person name="Inwood S."/>
            <person name="Skelly J."/>
            <person name="Guhlin J."/>
            <person name="Harrop T."/>
            <person name="Goldson S."/>
            <person name="Dearden P."/>
        </authorList>
    </citation>
    <scope>NUCLEOTIDE SEQUENCE</scope>
    <source>
        <strain evidence="8">Lincoln</strain>
        <tissue evidence="8">Whole body</tissue>
    </source>
</reference>
<reference evidence="8" key="2">
    <citation type="submission" date="2023-03" db="EMBL/GenBank/DDBJ databases">
        <authorList>
            <person name="Inwood S.N."/>
            <person name="Skelly J.G."/>
            <person name="Guhlin J."/>
            <person name="Harrop T.W.R."/>
            <person name="Goldson S.G."/>
            <person name="Dearden P.K."/>
        </authorList>
    </citation>
    <scope>NUCLEOTIDE SEQUENCE</scope>
    <source>
        <strain evidence="8">Lincoln</strain>
        <tissue evidence="8">Whole body</tissue>
    </source>
</reference>
<keyword evidence="9" id="KW-1185">Reference proteome</keyword>
<dbReference type="EMBL" id="JAQQBR010000001">
    <property type="protein sequence ID" value="KAK0182244.1"/>
    <property type="molecule type" value="Genomic_DNA"/>
</dbReference>
<dbReference type="GO" id="GO:0005737">
    <property type="term" value="C:cytoplasm"/>
    <property type="evidence" value="ECO:0007669"/>
    <property type="project" value="UniProtKB-SubCell"/>
</dbReference>
<dbReference type="SMART" id="SM00462">
    <property type="entry name" value="PTB"/>
    <property type="match status" value="1"/>
</dbReference>
<feature type="region of interest" description="Disordered" evidence="6">
    <location>
        <begin position="1316"/>
        <end position="1340"/>
    </location>
</feature>
<keyword evidence="5" id="KW-0221">Differentiation</keyword>
<dbReference type="InterPro" id="IPR048561">
    <property type="entry name" value="Dab_PTB"/>
</dbReference>
<dbReference type="InterPro" id="IPR011993">
    <property type="entry name" value="PH-like_dom_sf"/>
</dbReference>
<feature type="domain" description="PID" evidence="7">
    <location>
        <begin position="19"/>
        <end position="151"/>
    </location>
</feature>
<dbReference type="PANTHER" id="PTHR47695:SF3">
    <property type="entry name" value="PID DOMAIN-CONTAINING PROTEIN"/>
    <property type="match status" value="1"/>
</dbReference>
<keyword evidence="4" id="KW-0597">Phosphoprotein</keyword>
<feature type="compositionally biased region" description="Basic and acidic residues" evidence="6">
    <location>
        <begin position="1286"/>
        <end position="1302"/>
    </location>
</feature>
<feature type="region of interest" description="Disordered" evidence="6">
    <location>
        <begin position="1352"/>
        <end position="1371"/>
    </location>
</feature>
<feature type="compositionally biased region" description="Basic and acidic residues" evidence="6">
    <location>
        <begin position="1132"/>
        <end position="1142"/>
    </location>
</feature>
<feature type="region of interest" description="Disordered" evidence="6">
    <location>
        <begin position="1215"/>
        <end position="1250"/>
    </location>
</feature>
<gene>
    <name evidence="8" type="ORF">PV327_000402</name>
</gene>
<protein>
    <recommendedName>
        <fullName evidence="7">PID domain-containing protein</fullName>
    </recommendedName>
</protein>
<feature type="region of interest" description="Disordered" evidence="6">
    <location>
        <begin position="338"/>
        <end position="357"/>
    </location>
</feature>
<evidence type="ECO:0000256" key="2">
    <source>
        <dbReference type="ARBA" id="ARBA00022473"/>
    </source>
</evidence>
<feature type="compositionally biased region" description="Polar residues" evidence="6">
    <location>
        <begin position="1143"/>
        <end position="1159"/>
    </location>
</feature>
<dbReference type="InterPro" id="IPR006020">
    <property type="entry name" value="PTB/PI_dom"/>
</dbReference>
<dbReference type="SUPFAM" id="SSF50729">
    <property type="entry name" value="PH domain-like"/>
    <property type="match status" value="1"/>
</dbReference>
<feature type="compositionally biased region" description="Basic and acidic residues" evidence="6">
    <location>
        <begin position="640"/>
        <end position="659"/>
    </location>
</feature>
<proteinExistence type="predicted"/>
<comment type="subcellular location">
    <subcellularLocation>
        <location evidence="1">Cytoplasm</location>
    </subcellularLocation>
</comment>
<comment type="caution">
    <text evidence="8">The sequence shown here is derived from an EMBL/GenBank/DDBJ whole genome shotgun (WGS) entry which is preliminary data.</text>
</comment>
<feature type="compositionally biased region" description="Basic and acidic residues" evidence="6">
    <location>
        <begin position="1235"/>
        <end position="1250"/>
    </location>
</feature>
<feature type="region of interest" description="Disordered" evidence="6">
    <location>
        <begin position="1273"/>
        <end position="1302"/>
    </location>
</feature>
<dbReference type="Pfam" id="PF00640">
    <property type="entry name" value="PID"/>
    <property type="match status" value="1"/>
</dbReference>
<feature type="region of interest" description="Disordered" evidence="6">
    <location>
        <begin position="236"/>
        <end position="313"/>
    </location>
</feature>
<evidence type="ECO:0000313" key="8">
    <source>
        <dbReference type="EMBL" id="KAK0182244.1"/>
    </source>
</evidence>
<evidence type="ECO:0000256" key="3">
    <source>
        <dbReference type="ARBA" id="ARBA00022490"/>
    </source>
</evidence>
<dbReference type="CDD" id="cd01215">
    <property type="entry name" value="PTB_Dab"/>
    <property type="match status" value="1"/>
</dbReference>